<proteinExistence type="predicted"/>
<accession>A0A931PSU5</accession>
<comment type="caution">
    <text evidence="1">The sequence shown here is derived from an EMBL/GenBank/DDBJ whole genome shotgun (WGS) entry which is preliminary data.</text>
</comment>
<evidence type="ECO:0000313" key="1">
    <source>
        <dbReference type="EMBL" id="MBI1755803.1"/>
    </source>
</evidence>
<dbReference type="Proteomes" id="UP000727962">
    <property type="component" value="Unassembled WGS sequence"/>
</dbReference>
<dbReference type="AlphaFoldDB" id="A0A931PSU5"/>
<dbReference type="EMBL" id="JACOSL010000011">
    <property type="protein sequence ID" value="MBI1755803.1"/>
    <property type="molecule type" value="Genomic_DNA"/>
</dbReference>
<gene>
    <name evidence="1" type="ORF">HYR64_01685</name>
</gene>
<name>A0A931PSU5_FIMGI</name>
<protein>
    <submittedName>
        <fullName evidence="1">Uncharacterized protein</fullName>
    </submittedName>
</protein>
<sequence length="56" mass="5554">MKAVGHEPAPPPGFMSFGVGLAVAAALADMLAEPTRAIAASATPSKVLSILIFSSS</sequence>
<reference evidence="1" key="1">
    <citation type="submission" date="2020-07" db="EMBL/GenBank/DDBJ databases">
        <title>Huge and variable diversity of episymbiotic CPR bacteria and DPANN archaea in groundwater ecosystems.</title>
        <authorList>
            <person name="He C.Y."/>
            <person name="Keren R."/>
            <person name="Whittaker M."/>
            <person name="Farag I.F."/>
            <person name="Doudna J."/>
            <person name="Cate J.H.D."/>
            <person name="Banfield J.F."/>
        </authorList>
    </citation>
    <scope>NUCLEOTIDE SEQUENCE</scope>
    <source>
        <strain evidence="1">NC_groundwater_17_Pr7_B-0.1um_64_12</strain>
    </source>
</reference>
<evidence type="ECO:0000313" key="2">
    <source>
        <dbReference type="Proteomes" id="UP000727962"/>
    </source>
</evidence>
<organism evidence="1 2">
    <name type="scientific">Fimbriimonas ginsengisoli</name>
    <dbReference type="NCBI Taxonomy" id="1005039"/>
    <lineage>
        <taxon>Bacteria</taxon>
        <taxon>Bacillati</taxon>
        <taxon>Armatimonadota</taxon>
        <taxon>Fimbriimonadia</taxon>
        <taxon>Fimbriimonadales</taxon>
        <taxon>Fimbriimonadaceae</taxon>
        <taxon>Fimbriimonas</taxon>
    </lineage>
</organism>